<sequence>MLRNCKDCKRTCCDDMKLSLHEGCKSINPEGVKKGNWIYAAGVYWVKKVNGLWRCAALNVKTRLCRIYKYRPMLCRAWTCKYGIKKSVKLPVNKGGAYDANYKITFSAKKGEL</sequence>
<dbReference type="Pfam" id="PF03692">
    <property type="entry name" value="CxxCxxCC"/>
    <property type="match status" value="1"/>
</dbReference>
<reference evidence="1" key="1">
    <citation type="journal article" date="2015" name="Nature">
        <title>Complex archaea that bridge the gap between prokaryotes and eukaryotes.</title>
        <authorList>
            <person name="Spang A."/>
            <person name="Saw J.H."/>
            <person name="Jorgensen S.L."/>
            <person name="Zaremba-Niedzwiedzka K."/>
            <person name="Martijn J."/>
            <person name="Lind A.E."/>
            <person name="van Eijk R."/>
            <person name="Schleper C."/>
            <person name="Guy L."/>
            <person name="Ettema T.J."/>
        </authorList>
    </citation>
    <scope>NUCLEOTIDE SEQUENCE</scope>
</reference>
<organism evidence="1">
    <name type="scientific">marine sediment metagenome</name>
    <dbReference type="NCBI Taxonomy" id="412755"/>
    <lineage>
        <taxon>unclassified sequences</taxon>
        <taxon>metagenomes</taxon>
        <taxon>ecological metagenomes</taxon>
    </lineage>
</organism>
<proteinExistence type="predicted"/>
<dbReference type="EMBL" id="LAZR01002524">
    <property type="protein sequence ID" value="KKN28931.1"/>
    <property type="molecule type" value="Genomic_DNA"/>
</dbReference>
<dbReference type="InterPro" id="IPR005358">
    <property type="entry name" value="Puta_zinc/iron-chelating_dom"/>
</dbReference>
<protein>
    <recommendedName>
        <fullName evidence="2">YkgJ family cysteine cluster protein</fullName>
    </recommendedName>
</protein>
<evidence type="ECO:0000313" key="1">
    <source>
        <dbReference type="EMBL" id="KKN28931.1"/>
    </source>
</evidence>
<evidence type="ECO:0008006" key="2">
    <source>
        <dbReference type="Google" id="ProtNLM"/>
    </source>
</evidence>
<gene>
    <name evidence="1" type="ORF">LCGC14_0849290</name>
</gene>
<accession>A0A0F9RVL5</accession>
<dbReference type="AlphaFoldDB" id="A0A0F9RVL5"/>
<comment type="caution">
    <text evidence="1">The sequence shown here is derived from an EMBL/GenBank/DDBJ whole genome shotgun (WGS) entry which is preliminary data.</text>
</comment>
<name>A0A0F9RVL5_9ZZZZ</name>